<dbReference type="AlphaFoldDB" id="A0A1L7NY79"/>
<proteinExistence type="predicted"/>
<reference evidence="1" key="1">
    <citation type="submission" date="2015-07" db="EMBL/GenBank/DDBJ databases">
        <title>Characterization the Pir AB-like toxin proteins of Vibrio parahaemolyticus as virulence factor of acute hepatopancreatic necrosis disease (AHPND).</title>
        <authorList>
            <person name="Tinwongger S."/>
            <person name="Nochiri Y."/>
            <person name="Nozaki R."/>
            <person name="Kondo H."/>
            <person name="Hirono I."/>
        </authorList>
    </citation>
    <scope>NUCLEOTIDE SEQUENCE</scope>
    <source>
        <strain evidence="1">E1</strain>
    </source>
</reference>
<dbReference type="EMBL" id="LC066533">
    <property type="protein sequence ID" value="BAW34870.1"/>
    <property type="molecule type" value="Genomic_DNA"/>
</dbReference>
<protein>
    <submittedName>
        <fullName evidence="1">Uncharacterized protein</fullName>
    </submittedName>
</protein>
<organism evidence="1">
    <name type="scientific">Vibrio parahaemolyticus</name>
    <dbReference type="NCBI Taxonomy" id="670"/>
    <lineage>
        <taxon>Bacteria</taxon>
        <taxon>Pseudomonadati</taxon>
        <taxon>Pseudomonadota</taxon>
        <taxon>Gammaproteobacteria</taxon>
        <taxon>Vibrionales</taxon>
        <taxon>Vibrionaceae</taxon>
        <taxon>Vibrio</taxon>
    </lineage>
</organism>
<sequence length="47" mass="5277">MYRVKQLLGGKLSLRNYNAQVVTSTYAMIKALNKLTGLGMPETQYIV</sequence>
<name>A0A1L7NY79_VIBPH</name>
<accession>A0A1L7NY79</accession>
<evidence type="ECO:0000313" key="1">
    <source>
        <dbReference type="EMBL" id="BAW34870.1"/>
    </source>
</evidence>